<dbReference type="AlphaFoldDB" id="A0A553RF81"/>
<comment type="caution">
    <text evidence="1">The sequence shown here is derived from an EMBL/GenBank/DDBJ whole genome shotgun (WGS) entry which is preliminary data.</text>
</comment>
<keyword evidence="2" id="KW-1185">Reference proteome</keyword>
<dbReference type="EMBL" id="SRMA01024231">
    <property type="protein sequence ID" value="TRZ00846.1"/>
    <property type="molecule type" value="Genomic_DNA"/>
</dbReference>
<gene>
    <name evidence="1" type="ORF">DNTS_014115</name>
</gene>
<dbReference type="OrthoDB" id="6475149at2759"/>
<feature type="non-terminal residue" evidence="1">
    <location>
        <position position="110"/>
    </location>
</feature>
<name>A0A553RF81_9TELE</name>
<sequence>MMSFRQAFTCRMSSICVMDAGMRDADGVLRNSSLRESFKRTRSLKPSRDICLTVRKTKGKMALSTRGQTLSEGRLTWGFGSIPVTLQSAFVETFRNPGQDLPTILYLKTK</sequence>
<organism evidence="1 2">
    <name type="scientific">Danionella cerebrum</name>
    <dbReference type="NCBI Taxonomy" id="2873325"/>
    <lineage>
        <taxon>Eukaryota</taxon>
        <taxon>Metazoa</taxon>
        <taxon>Chordata</taxon>
        <taxon>Craniata</taxon>
        <taxon>Vertebrata</taxon>
        <taxon>Euteleostomi</taxon>
        <taxon>Actinopterygii</taxon>
        <taxon>Neopterygii</taxon>
        <taxon>Teleostei</taxon>
        <taxon>Ostariophysi</taxon>
        <taxon>Cypriniformes</taxon>
        <taxon>Danionidae</taxon>
        <taxon>Danioninae</taxon>
        <taxon>Danionella</taxon>
    </lineage>
</organism>
<evidence type="ECO:0000313" key="2">
    <source>
        <dbReference type="Proteomes" id="UP000316079"/>
    </source>
</evidence>
<dbReference type="Proteomes" id="UP000316079">
    <property type="component" value="Unassembled WGS sequence"/>
</dbReference>
<protein>
    <submittedName>
        <fullName evidence="1">Uncharacterized protein</fullName>
    </submittedName>
</protein>
<evidence type="ECO:0000313" key="1">
    <source>
        <dbReference type="EMBL" id="TRZ00846.1"/>
    </source>
</evidence>
<proteinExistence type="predicted"/>
<reference evidence="1 2" key="1">
    <citation type="journal article" date="2019" name="Sci. Data">
        <title>Hybrid genome assembly and annotation of Danionella translucida.</title>
        <authorList>
            <person name="Kadobianskyi M."/>
            <person name="Schulze L."/>
            <person name="Schuelke M."/>
            <person name="Judkewitz B."/>
        </authorList>
    </citation>
    <scope>NUCLEOTIDE SEQUENCE [LARGE SCALE GENOMIC DNA]</scope>
    <source>
        <strain evidence="1 2">Bolton</strain>
    </source>
</reference>
<accession>A0A553RF81</accession>